<evidence type="ECO:0000313" key="2">
    <source>
        <dbReference type="Proteomes" id="UP000606786"/>
    </source>
</evidence>
<sequence length="89" mass="10172">MTKAFIFAEQKEKQSARNDPKKRRCPITEVQEATQCGVNNRRLVKKIPPTLVRRVVIYDNFIVAVDTTIETKKTQLEVETVDVANKVSP</sequence>
<evidence type="ECO:0000313" key="1">
    <source>
        <dbReference type="EMBL" id="CAD6991551.1"/>
    </source>
</evidence>
<gene>
    <name evidence="1" type="ORF">CCAP1982_LOCUS470</name>
</gene>
<feature type="non-terminal residue" evidence="1">
    <location>
        <position position="89"/>
    </location>
</feature>
<dbReference type="Proteomes" id="UP000606786">
    <property type="component" value="Unassembled WGS sequence"/>
</dbReference>
<dbReference type="AlphaFoldDB" id="A0A811TZ69"/>
<keyword evidence="2" id="KW-1185">Reference proteome</keyword>
<name>A0A811TZ69_CERCA</name>
<dbReference type="EMBL" id="CAJHJT010000001">
    <property type="protein sequence ID" value="CAD6991551.1"/>
    <property type="molecule type" value="Genomic_DNA"/>
</dbReference>
<accession>A0A811TZ69</accession>
<reference evidence="1" key="1">
    <citation type="submission" date="2020-11" db="EMBL/GenBank/DDBJ databases">
        <authorList>
            <person name="Whitehead M."/>
        </authorList>
    </citation>
    <scope>NUCLEOTIDE SEQUENCE</scope>
    <source>
        <strain evidence="1">EGII</strain>
    </source>
</reference>
<proteinExistence type="predicted"/>
<organism evidence="1 2">
    <name type="scientific">Ceratitis capitata</name>
    <name type="common">Mediterranean fruit fly</name>
    <name type="synonym">Tephritis capitata</name>
    <dbReference type="NCBI Taxonomy" id="7213"/>
    <lineage>
        <taxon>Eukaryota</taxon>
        <taxon>Metazoa</taxon>
        <taxon>Ecdysozoa</taxon>
        <taxon>Arthropoda</taxon>
        <taxon>Hexapoda</taxon>
        <taxon>Insecta</taxon>
        <taxon>Pterygota</taxon>
        <taxon>Neoptera</taxon>
        <taxon>Endopterygota</taxon>
        <taxon>Diptera</taxon>
        <taxon>Brachycera</taxon>
        <taxon>Muscomorpha</taxon>
        <taxon>Tephritoidea</taxon>
        <taxon>Tephritidae</taxon>
        <taxon>Ceratitis</taxon>
        <taxon>Ceratitis</taxon>
    </lineage>
</organism>
<protein>
    <submittedName>
        <fullName evidence="1">(Mediterranean fruit fly) hypothetical protein</fullName>
    </submittedName>
</protein>
<comment type="caution">
    <text evidence="1">The sequence shown here is derived from an EMBL/GenBank/DDBJ whole genome shotgun (WGS) entry which is preliminary data.</text>
</comment>